<accession>A0AA37NF60</accession>
<protein>
    <recommendedName>
        <fullName evidence="2">Putative carbohydrate metabolism domain-containing protein</fullName>
    </recommendedName>
</protein>
<dbReference type="InterPro" id="IPR027840">
    <property type="entry name" value="DUF4493"/>
</dbReference>
<evidence type="ECO:0000313" key="4">
    <source>
        <dbReference type="Proteomes" id="UP001055114"/>
    </source>
</evidence>
<dbReference type="EMBL" id="BQNZ01000002">
    <property type="protein sequence ID" value="GKH72575.1"/>
    <property type="molecule type" value="Genomic_DNA"/>
</dbReference>
<dbReference type="InterPro" id="IPR025112">
    <property type="entry name" value="PCMD"/>
</dbReference>
<gene>
    <name evidence="3" type="ORF">CE91St3_24380</name>
</gene>
<comment type="caution">
    <text evidence="3">The sequence shown here is derived from an EMBL/GenBank/DDBJ whole genome shotgun (WGS) entry which is preliminary data.</text>
</comment>
<sequence length="724" mass="80594">MNSMKLYIFACLCSLILWGVSCNEESAGIPTGSLFLGIEEDATLLTKAESAVTNESLRVDIIAAEGDTIKSYSDYIDEVKGKKIVLPVGTYTISVKSNQSEEAGWEKPFYSGSKEITIQSGEITSVQIVCKISNTKVAVEYADNLADYFSHYETTVSNTSGSLLYTRDETRAGFFKAEKLTADLKLVNQDGNEFAMQRVFPDIKERYFYKIKYSLDDGGGDNEEAGADFGGIIVDEKADTIYYGIFIKQEDLFGKSVPKLALDGFTENKIVYKKTENPSVPEHSLTIEAPNGIKQLKVETTSFQFADVPSFDLCNLTDAARTRLQQLDFPMQEVKDKQELTFVLTDFAKALEPASVTQMATHTFTFSVLDNLHQETTVQFIYEIRPNVNVTTEEPVVWAKFVTLRGNSIDRDNIGFMLKKKADADFQRYDATIYNEQTGDFSLLLIENIMPGTEYEYYAVSGTDAQGNVKTFTTSPIVNLKNNTFDEWFKNGKTWFPNVDVSKWWDSGNTGANTAGENNPTSPEESVVVKGKAAKLQSTWIGFIGIGAFASASMFTGNFVDIDGTNGILSFGQPFTAKPTKLTGYYKYTPVNIDYMEQWDSKVDPDLKSGDSDQCIIYIALCTKNYEIRTNPKSRQLFDPNDASVIAYGELVAKEAVSGEEANGYKKFSIDIKYRKTDVTPSYIVVVAAASRYGDYFTGGKGSTLYIDEFNLEYDYNAASFTNE</sequence>
<feature type="domain" description="Putative carbohydrate metabolism" evidence="2">
    <location>
        <begin position="485"/>
        <end position="712"/>
    </location>
</feature>
<evidence type="ECO:0000259" key="2">
    <source>
        <dbReference type="Pfam" id="PF13201"/>
    </source>
</evidence>
<name>A0AA37NF60_9BACT</name>
<evidence type="ECO:0000313" key="3">
    <source>
        <dbReference type="EMBL" id="GKH72575.1"/>
    </source>
</evidence>
<dbReference type="Pfam" id="PF13201">
    <property type="entry name" value="PCMD"/>
    <property type="match status" value="1"/>
</dbReference>
<feature type="signal peptide" evidence="1">
    <location>
        <begin position="1"/>
        <end position="23"/>
    </location>
</feature>
<dbReference type="PROSITE" id="PS51257">
    <property type="entry name" value="PROKAR_LIPOPROTEIN"/>
    <property type="match status" value="1"/>
</dbReference>
<dbReference type="Pfam" id="PF14900">
    <property type="entry name" value="DUF4493"/>
    <property type="match status" value="1"/>
</dbReference>
<evidence type="ECO:0000256" key="1">
    <source>
        <dbReference type="SAM" id="SignalP"/>
    </source>
</evidence>
<reference evidence="3" key="1">
    <citation type="submission" date="2022-01" db="EMBL/GenBank/DDBJ databases">
        <title>Novel bile acid biosynthetic pathways are enriched in the microbiome of centenarians.</title>
        <authorList>
            <person name="Sato Y."/>
            <person name="Atarashi K."/>
            <person name="Plichta R.D."/>
            <person name="Arai Y."/>
            <person name="Sasajima S."/>
            <person name="Kearney M.S."/>
            <person name="Suda W."/>
            <person name="Takeshita K."/>
            <person name="Sasaki T."/>
            <person name="Okamoto S."/>
            <person name="Skelly N.A."/>
            <person name="Okamura Y."/>
            <person name="Vlamakis H."/>
            <person name="Li Y."/>
            <person name="Tanoue T."/>
            <person name="Takei H."/>
            <person name="Nittono H."/>
            <person name="Narushima S."/>
            <person name="Irie J."/>
            <person name="Itoh H."/>
            <person name="Moriya K."/>
            <person name="Sugiura Y."/>
            <person name="Suematsu M."/>
            <person name="Moritoki N."/>
            <person name="Shibata S."/>
            <person name="Littman R.D."/>
            <person name="Fischbach A.M."/>
            <person name="Uwamino Y."/>
            <person name="Inoue T."/>
            <person name="Honda A."/>
            <person name="Hattori M."/>
            <person name="Murai T."/>
            <person name="Xavier J.R."/>
            <person name="Hirose N."/>
            <person name="Honda K."/>
        </authorList>
    </citation>
    <scope>NUCLEOTIDE SEQUENCE</scope>
    <source>
        <strain evidence="3">CE91-St3</strain>
    </source>
</reference>
<proteinExistence type="predicted"/>
<dbReference type="Gene3D" id="2.60.120.890">
    <property type="entry name" value="BT2081, beta-jelly-roll domain"/>
    <property type="match status" value="1"/>
</dbReference>
<organism evidence="3 4">
    <name type="scientific">Parabacteroides merdae</name>
    <dbReference type="NCBI Taxonomy" id="46503"/>
    <lineage>
        <taxon>Bacteria</taxon>
        <taxon>Pseudomonadati</taxon>
        <taxon>Bacteroidota</taxon>
        <taxon>Bacteroidia</taxon>
        <taxon>Bacteroidales</taxon>
        <taxon>Tannerellaceae</taxon>
        <taxon>Parabacteroides</taxon>
    </lineage>
</organism>
<dbReference type="Proteomes" id="UP001055114">
    <property type="component" value="Unassembled WGS sequence"/>
</dbReference>
<dbReference type="InterPro" id="IPR038653">
    <property type="entry name" value="Put_CMD_sf"/>
</dbReference>
<dbReference type="AlphaFoldDB" id="A0AA37NF60"/>
<keyword evidence="1" id="KW-0732">Signal</keyword>
<feature type="chain" id="PRO_5041399351" description="Putative carbohydrate metabolism domain-containing protein" evidence="1">
    <location>
        <begin position="24"/>
        <end position="724"/>
    </location>
</feature>